<name>A0AAV9WVF7_9PEZI</name>
<reference evidence="1 2" key="1">
    <citation type="submission" date="2019-10" db="EMBL/GenBank/DDBJ databases">
        <authorList>
            <person name="Palmer J.M."/>
        </authorList>
    </citation>
    <scope>NUCLEOTIDE SEQUENCE [LARGE SCALE GENOMIC DNA]</scope>
    <source>
        <strain evidence="1 2">TWF694</strain>
    </source>
</reference>
<proteinExistence type="predicted"/>
<evidence type="ECO:0000313" key="1">
    <source>
        <dbReference type="EMBL" id="KAK6526435.1"/>
    </source>
</evidence>
<sequence>MDLVNIEEARRRRGRKVELILILELVVCFYQTPNNNSVLLCEPRRLCSRARGPGIIYSGALYVMANDEMFAALGGWEKKVIYIQSLELVYRKSWNVT</sequence>
<evidence type="ECO:0000313" key="2">
    <source>
        <dbReference type="Proteomes" id="UP001365542"/>
    </source>
</evidence>
<accession>A0AAV9WVF7</accession>
<keyword evidence="2" id="KW-1185">Reference proteome</keyword>
<comment type="caution">
    <text evidence="1">The sequence shown here is derived from an EMBL/GenBank/DDBJ whole genome shotgun (WGS) entry which is preliminary data.</text>
</comment>
<protein>
    <submittedName>
        <fullName evidence="1">Uncharacterized protein</fullName>
    </submittedName>
</protein>
<dbReference type="EMBL" id="JAVHJO010000016">
    <property type="protein sequence ID" value="KAK6526435.1"/>
    <property type="molecule type" value="Genomic_DNA"/>
</dbReference>
<dbReference type="AlphaFoldDB" id="A0AAV9WVF7"/>
<dbReference type="Proteomes" id="UP001365542">
    <property type="component" value="Unassembled WGS sequence"/>
</dbReference>
<organism evidence="1 2">
    <name type="scientific">Orbilia ellipsospora</name>
    <dbReference type="NCBI Taxonomy" id="2528407"/>
    <lineage>
        <taxon>Eukaryota</taxon>
        <taxon>Fungi</taxon>
        <taxon>Dikarya</taxon>
        <taxon>Ascomycota</taxon>
        <taxon>Pezizomycotina</taxon>
        <taxon>Orbiliomycetes</taxon>
        <taxon>Orbiliales</taxon>
        <taxon>Orbiliaceae</taxon>
        <taxon>Orbilia</taxon>
    </lineage>
</organism>
<gene>
    <name evidence="1" type="ORF">TWF694_005021</name>
</gene>